<evidence type="ECO:0008006" key="4">
    <source>
        <dbReference type="Google" id="ProtNLM"/>
    </source>
</evidence>
<dbReference type="GO" id="GO:0030136">
    <property type="term" value="C:clathrin-coated vesicle"/>
    <property type="evidence" value="ECO:0007669"/>
    <property type="project" value="TreeGrafter"/>
</dbReference>
<feature type="compositionally biased region" description="Basic and acidic residues" evidence="1">
    <location>
        <begin position="527"/>
        <end position="537"/>
    </location>
</feature>
<dbReference type="Proteomes" id="UP000694392">
    <property type="component" value="Unplaced"/>
</dbReference>
<evidence type="ECO:0000256" key="1">
    <source>
        <dbReference type="SAM" id="MobiDB-lite"/>
    </source>
</evidence>
<dbReference type="AlphaFoldDB" id="A0A8D0G131"/>
<dbReference type="Ensembl" id="ENSSPUT00000001710.1">
    <property type="protein sequence ID" value="ENSSPUP00000001621.1"/>
    <property type="gene ID" value="ENSSPUG00000001269.1"/>
</dbReference>
<feature type="region of interest" description="Disordered" evidence="1">
    <location>
        <begin position="516"/>
        <end position="537"/>
    </location>
</feature>
<protein>
    <recommendedName>
        <fullName evidence="4">DENN domain-containing protein 1A</fullName>
    </recommendedName>
</protein>
<dbReference type="OMA" id="ERSHGML"/>
<dbReference type="GO" id="GO:0005829">
    <property type="term" value="C:cytosol"/>
    <property type="evidence" value="ECO:0007669"/>
    <property type="project" value="TreeGrafter"/>
</dbReference>
<organism evidence="2 3">
    <name type="scientific">Sphenodon punctatus</name>
    <name type="common">Tuatara</name>
    <name type="synonym">Hatteria punctata</name>
    <dbReference type="NCBI Taxonomy" id="8508"/>
    <lineage>
        <taxon>Eukaryota</taxon>
        <taxon>Metazoa</taxon>
        <taxon>Chordata</taxon>
        <taxon>Craniata</taxon>
        <taxon>Vertebrata</taxon>
        <taxon>Euteleostomi</taxon>
        <taxon>Lepidosauria</taxon>
        <taxon>Sphenodontia</taxon>
        <taxon>Sphenodontidae</taxon>
        <taxon>Sphenodon</taxon>
    </lineage>
</organism>
<dbReference type="PANTHER" id="PTHR13196">
    <property type="entry name" value="DENN DOMAIN-CONTAINING"/>
    <property type="match status" value="1"/>
</dbReference>
<dbReference type="GO" id="GO:0032456">
    <property type="term" value="P:endocytic recycling"/>
    <property type="evidence" value="ECO:0007669"/>
    <property type="project" value="TreeGrafter"/>
</dbReference>
<dbReference type="GO" id="GO:0005085">
    <property type="term" value="F:guanyl-nucleotide exchange factor activity"/>
    <property type="evidence" value="ECO:0007669"/>
    <property type="project" value="InterPro"/>
</dbReference>
<evidence type="ECO:0000313" key="2">
    <source>
        <dbReference type="Ensembl" id="ENSSPUP00000001621.1"/>
    </source>
</evidence>
<accession>A0A8D0G131</accession>
<feature type="region of interest" description="Disordered" evidence="1">
    <location>
        <begin position="161"/>
        <end position="237"/>
    </location>
</feature>
<reference evidence="2" key="2">
    <citation type="submission" date="2025-09" db="UniProtKB">
        <authorList>
            <consortium name="Ensembl"/>
        </authorList>
    </citation>
    <scope>IDENTIFICATION</scope>
</reference>
<evidence type="ECO:0000313" key="3">
    <source>
        <dbReference type="Proteomes" id="UP000694392"/>
    </source>
</evidence>
<keyword evidence="3" id="KW-1185">Reference proteome</keyword>
<dbReference type="PANTHER" id="PTHR13196:SF22">
    <property type="entry name" value="DENN DOMAIN-CONTAINING PROTEIN 1A"/>
    <property type="match status" value="1"/>
</dbReference>
<name>A0A8D0G131_SPHPU</name>
<feature type="region of interest" description="Disordered" evidence="1">
    <location>
        <begin position="318"/>
        <end position="337"/>
    </location>
</feature>
<dbReference type="GO" id="GO:1901981">
    <property type="term" value="F:phosphatidylinositol phosphate binding"/>
    <property type="evidence" value="ECO:0007669"/>
    <property type="project" value="TreeGrafter"/>
</dbReference>
<feature type="region of interest" description="Disordered" evidence="1">
    <location>
        <begin position="442"/>
        <end position="463"/>
    </location>
</feature>
<feature type="region of interest" description="Disordered" evidence="1">
    <location>
        <begin position="92"/>
        <end position="118"/>
    </location>
</feature>
<feature type="compositionally biased region" description="Low complexity" evidence="1">
    <location>
        <begin position="442"/>
        <end position="456"/>
    </location>
</feature>
<feature type="compositionally biased region" description="Acidic residues" evidence="1">
    <location>
        <begin position="11"/>
        <end position="23"/>
    </location>
</feature>
<feature type="compositionally biased region" description="Basic and acidic residues" evidence="1">
    <location>
        <begin position="104"/>
        <end position="115"/>
    </location>
</feature>
<proteinExistence type="predicted"/>
<dbReference type="InterPro" id="IPR040032">
    <property type="entry name" value="DENND1A/B/C"/>
</dbReference>
<feature type="region of interest" description="Disordered" evidence="1">
    <location>
        <begin position="46"/>
        <end position="79"/>
    </location>
</feature>
<dbReference type="GeneTree" id="ENSGT00940000156261"/>
<feature type="compositionally biased region" description="Polar residues" evidence="1">
    <location>
        <begin position="92"/>
        <end position="103"/>
    </location>
</feature>
<sequence>MRHYTVFLSEDSSDDEFQQEEDPVSAFSESFFFSAPFEWPQPYRALKESDSADGEEVVGLGKPKDAAPANPPAPDEGTDISLLEDIFTNLEVESQPQPLSQAKSLEDLRTPKEEGAQPCTFDYQRMDLGVSEWSRIVPAMKLSHPYNKLWSMGHDDMAIPTKYSQSSPERPLTPLGNAPLVPRRPWSRDSILTPTEKEEVNSPSSQGNITIPRPQGRKTPELGIVPPPPASRPAKQQLLAEPANAQAGGPGSLGSELLRDVAPEQGFRVSLNYPPHSSQLRSNPGSTTEMLQPVKVNTEGTANESDLLLSLLDPLKTHSWQSPSSRQGPGSLHGSVSPSLASMASDFAPPLPAPFSKPLGYLPSAPPFVQPSLNPFAQATPTAGMPMALARPPGGPFASPSMGHAYSSSFLASNSGLSQPQRPQPNIVTLSMPNLLGHAPAAQQASSLLQQSPSSSKTGSLQPSKIRTLPMAHSASKIGVKPQLPPRPAKALELALLPSKPEETKDPFEDLLKKTKQEVSDAPGKVEQLRKRWETFE</sequence>
<feature type="region of interest" description="Disordered" evidence="1">
    <location>
        <begin position="1"/>
        <end position="23"/>
    </location>
</feature>
<reference evidence="2" key="1">
    <citation type="submission" date="2025-08" db="UniProtKB">
        <authorList>
            <consortium name="Ensembl"/>
        </authorList>
    </citation>
    <scope>IDENTIFICATION</scope>
</reference>
<dbReference type="GO" id="GO:0006897">
    <property type="term" value="P:endocytosis"/>
    <property type="evidence" value="ECO:0007669"/>
    <property type="project" value="TreeGrafter"/>
</dbReference>